<dbReference type="OrthoDB" id="1816079at2"/>
<feature type="region of interest" description="Disordered" evidence="5">
    <location>
        <begin position="432"/>
        <end position="462"/>
    </location>
</feature>
<evidence type="ECO:0000256" key="2">
    <source>
        <dbReference type="ARBA" id="ARBA00022525"/>
    </source>
</evidence>
<dbReference type="Gene3D" id="2.60.120.260">
    <property type="entry name" value="Galactose-binding domain-like"/>
    <property type="match status" value="1"/>
</dbReference>
<comment type="caution">
    <text evidence="6">The sequence shown here is derived from an EMBL/GenBank/DDBJ whole genome shotgun (WGS) entry which is preliminary data.</text>
</comment>
<name>A0A315XWF8_RUMFL</name>
<sequence length="1267" mass="141847">MFKKLLSAVLSAATAVSFIPQIPAKAEEAVRYPYVMFAGSADEGAITINSNNVCINGSIATNGTISTTAQNFNVNGSRTENAQETMKFFFDKIDSRYFTSHVDTYFEDYFLEDTNINVNIPIEAEGDIGLTGNINITSGIKALNDVVLSGNVENSQDSVICAETGDIIIDTDNVNLNGLVYAPNGCVNITAQNLNINSVIIIADTITITCPNLNANYNSQMAEFIGNGSEPINNDDIEIAAYGEYEEETEAFNVYWNTTVPDGSFDIQASDDGENYTSIGTVNNTDSFEISFTEPFEKKYIKVIETANSGKIAESVPFVVISTEDDYDIEVLDSDEDGLPDIYELKIGTDPYDQDTDDDGLTDYQEYVYTQTDPLVYDSVTEGVSDADIDTDEDGLSNIDEFTRETYPWTTDTDQDGLSDYDEIYVYGTDPLVADSDEDGVDDGSEVKLGLDPNDPATNGVPDGEYVIPQTIVADSSILSTVNTTESPYELSIDIKTNGDAEKELTVDESGYSAAIENDAMIGASFDVEITDTCNPEEIVLKYDIKEGYTQNTLNKFSSLEEFQGIKRLNVFRFDEDERMLLPVETEYDVKNNKLCAAVNETGTYCLMDMEIWLDNLDVEMPAENNVPAPKAAPKAASKAPSVPTSKWEPEYVNAPIDLVFFIQNEDSTIQNEDSTNERELYFESEKNLIKQLSLYVFSKNSNVRVYIIPYDSTYASLLLTNKGTAFSSDYMTLNNTLNNLKYITPGQGGSRKEVSYYIRNTLSLRDDSDKFIFHLINSSTVGKLDEDIAAIEYAYSHQINYSQITPVENYFTYTDLMHQTITARDGLDLILADDNYETIRQHIEGHLSAPRPVYDIIVPTKWKKISLKGELIPNGTTNSDTDALTDWEEIDEGKIKVNSDNSIELPVFCMADLVGHLTKFNQNGDYNFLVNDFAPRYYLPILSDPTDEDTDDDKIPDGYDSDMKMPDDWYAFSDPNPLKSDINETVLEHDFFSVDYEFKEGAQEDWSLANNNNHASYGGYQGWFGTYGIYENQKIFGSGFPFGHITGHDVRSEGCGLIAVADMFYYLLLQRNIIDGSVNQNNRYSHLSFDQYTDYVKNLSQGVVFFPIIGGTVSAYISGNLSQSIDKIQKAFELNLDSNWCISTDKNTCLKRIKGMLNNDIPVIYSCCVSEDNALQLYCFHNDYDIVYNTIEYKDQDGNNKEVYPVKNHYMVATGVIEFSDDVENIIGRKAMIKTATYGKMYYVDFDEYSENLSVVTNIFNIERSK</sequence>
<dbReference type="GO" id="GO:0005509">
    <property type="term" value="F:calcium ion binding"/>
    <property type="evidence" value="ECO:0007669"/>
    <property type="project" value="InterPro"/>
</dbReference>
<feature type="compositionally biased region" description="Acidic residues" evidence="5">
    <location>
        <begin position="435"/>
        <end position="444"/>
    </location>
</feature>
<dbReference type="SUPFAM" id="SSF103647">
    <property type="entry name" value="TSP type-3 repeat"/>
    <property type="match status" value="1"/>
</dbReference>
<dbReference type="Pfam" id="PF18884">
    <property type="entry name" value="TSP3_bac"/>
    <property type="match status" value="3"/>
</dbReference>
<dbReference type="PANTHER" id="PTHR37467">
    <property type="entry name" value="EXPORTED CALCIUM-BINDING GLYCOPROTEIN-RELATED"/>
    <property type="match status" value="1"/>
</dbReference>
<dbReference type="PANTHER" id="PTHR37467:SF1">
    <property type="entry name" value="EXPORTED CALCIUM-BINDING GLYCOPROTEIN"/>
    <property type="match status" value="1"/>
</dbReference>
<dbReference type="EMBL" id="QGDI01000019">
    <property type="protein sequence ID" value="PWJ09822.1"/>
    <property type="molecule type" value="Genomic_DNA"/>
</dbReference>
<dbReference type="InterPro" id="IPR028974">
    <property type="entry name" value="TSP_type-3_rpt"/>
</dbReference>
<evidence type="ECO:0000256" key="4">
    <source>
        <dbReference type="ARBA" id="ARBA00022837"/>
    </source>
</evidence>
<evidence type="ECO:0000256" key="5">
    <source>
        <dbReference type="SAM" id="MobiDB-lite"/>
    </source>
</evidence>
<keyword evidence="2" id="KW-0964">Secreted</keyword>
<dbReference type="AlphaFoldDB" id="A0A315XWF8"/>
<dbReference type="InterPro" id="IPR053180">
    <property type="entry name" value="Ca-binding_acidic-repeat"/>
</dbReference>
<comment type="subcellular location">
    <subcellularLocation>
        <location evidence="1">Secreted</location>
    </subcellularLocation>
</comment>
<reference evidence="6 7" key="1">
    <citation type="submission" date="2018-05" db="EMBL/GenBank/DDBJ databases">
        <title>The Hungate 1000. A catalogue of reference genomes from the rumen microbiome.</title>
        <authorList>
            <person name="Kelly W."/>
        </authorList>
    </citation>
    <scope>NUCLEOTIDE SEQUENCE [LARGE SCALE GENOMIC DNA]</scope>
    <source>
        <strain evidence="6 7">SAb67</strain>
    </source>
</reference>
<gene>
    <name evidence="6" type="ORF">IE37_03374</name>
</gene>
<organism evidence="6 7">
    <name type="scientific">Ruminococcus flavefaciens</name>
    <dbReference type="NCBI Taxonomy" id="1265"/>
    <lineage>
        <taxon>Bacteria</taxon>
        <taxon>Bacillati</taxon>
        <taxon>Bacillota</taxon>
        <taxon>Clostridia</taxon>
        <taxon>Eubacteriales</taxon>
        <taxon>Oscillospiraceae</taxon>
        <taxon>Ruminococcus</taxon>
    </lineage>
</organism>
<dbReference type="InterPro" id="IPR059100">
    <property type="entry name" value="TSP3_bac"/>
</dbReference>
<accession>A0A315XWF8</accession>
<dbReference type="Proteomes" id="UP000245720">
    <property type="component" value="Unassembled WGS sequence"/>
</dbReference>
<evidence type="ECO:0000256" key="1">
    <source>
        <dbReference type="ARBA" id="ARBA00004613"/>
    </source>
</evidence>
<dbReference type="RefSeq" id="WP_109728025.1">
    <property type="nucleotide sequence ID" value="NZ_QGDI01000019.1"/>
</dbReference>
<keyword evidence="3" id="KW-0732">Signal</keyword>
<evidence type="ECO:0000313" key="6">
    <source>
        <dbReference type="EMBL" id="PWJ09822.1"/>
    </source>
</evidence>
<evidence type="ECO:0000313" key="7">
    <source>
        <dbReference type="Proteomes" id="UP000245720"/>
    </source>
</evidence>
<protein>
    <submittedName>
        <fullName evidence="6">Uncharacterized protein</fullName>
    </submittedName>
</protein>
<evidence type="ECO:0000256" key="3">
    <source>
        <dbReference type="ARBA" id="ARBA00022729"/>
    </source>
</evidence>
<keyword evidence="4" id="KW-0106">Calcium</keyword>
<proteinExistence type="predicted"/>